<evidence type="ECO:0000313" key="3">
    <source>
        <dbReference type="WBParaSite" id="HCON_00130770-00001"/>
    </source>
</evidence>
<name>A0A7I4YQB7_HAECO</name>
<dbReference type="OrthoDB" id="5778971at2759"/>
<feature type="chain" id="PRO_5029893542" evidence="1">
    <location>
        <begin position="16"/>
        <end position="128"/>
    </location>
</feature>
<reference evidence="3" key="1">
    <citation type="submission" date="2020-12" db="UniProtKB">
        <authorList>
            <consortium name="WormBaseParasite"/>
        </authorList>
    </citation>
    <scope>IDENTIFICATION</scope>
    <source>
        <strain evidence="3">MHco3</strain>
    </source>
</reference>
<dbReference type="Proteomes" id="UP000025227">
    <property type="component" value="Unplaced"/>
</dbReference>
<keyword evidence="1" id="KW-0732">Signal</keyword>
<dbReference type="OMA" id="ESWTLNR"/>
<keyword evidence="2" id="KW-1185">Reference proteome</keyword>
<dbReference type="AlphaFoldDB" id="A0A7I4YQB7"/>
<organism evidence="2 3">
    <name type="scientific">Haemonchus contortus</name>
    <name type="common">Barber pole worm</name>
    <dbReference type="NCBI Taxonomy" id="6289"/>
    <lineage>
        <taxon>Eukaryota</taxon>
        <taxon>Metazoa</taxon>
        <taxon>Ecdysozoa</taxon>
        <taxon>Nematoda</taxon>
        <taxon>Chromadorea</taxon>
        <taxon>Rhabditida</taxon>
        <taxon>Rhabditina</taxon>
        <taxon>Rhabditomorpha</taxon>
        <taxon>Strongyloidea</taxon>
        <taxon>Trichostrongylidae</taxon>
        <taxon>Haemonchus</taxon>
    </lineage>
</organism>
<evidence type="ECO:0000256" key="1">
    <source>
        <dbReference type="SAM" id="SignalP"/>
    </source>
</evidence>
<proteinExistence type="predicted"/>
<protein>
    <submittedName>
        <fullName evidence="3">YkuD domain-containing protein</fullName>
    </submittedName>
</protein>
<accession>A0A7I4YQB7</accession>
<dbReference type="WBParaSite" id="HCON_00130770-00001">
    <property type="protein sequence ID" value="HCON_00130770-00001"/>
    <property type="gene ID" value="HCON_00130770"/>
</dbReference>
<feature type="signal peptide" evidence="1">
    <location>
        <begin position="1"/>
        <end position="15"/>
    </location>
</feature>
<sequence>MPIFLLLILTSFSTCQLHNGAANQQLPTVVLTGGPRLIARRIWRGMEMNEVMQNVQAREPYHFHPVVVQHRNNELPGRAVTVYRKILRPAKLFYTGNDVVTHQWVGGDDNNERRMFFRMPAEGIRRHL</sequence>
<evidence type="ECO:0000313" key="2">
    <source>
        <dbReference type="Proteomes" id="UP000025227"/>
    </source>
</evidence>